<reference evidence="4 5" key="1">
    <citation type="submission" date="2015-03" db="EMBL/GenBank/DDBJ databases">
        <authorList>
            <person name="Murphy D."/>
        </authorList>
    </citation>
    <scope>NUCLEOTIDE SEQUENCE [LARGE SCALE GENOMIC DNA]</scope>
    <source>
        <strain evidence="4 5">PAP088</strain>
    </source>
</reference>
<dbReference type="PANTHER" id="PTHR44196:SF1">
    <property type="entry name" value="DEHYDROGENASE_REDUCTASE SDR FAMILY MEMBER 7B"/>
    <property type="match status" value="1"/>
</dbReference>
<dbReference type="CDD" id="cd05233">
    <property type="entry name" value="SDR_c"/>
    <property type="match status" value="1"/>
</dbReference>
<comment type="similarity">
    <text evidence="1 3">Belongs to the short-chain dehydrogenases/reductases (SDR) family.</text>
</comment>
<evidence type="ECO:0000256" key="2">
    <source>
        <dbReference type="ARBA" id="ARBA00023002"/>
    </source>
</evidence>
<evidence type="ECO:0000313" key="5">
    <source>
        <dbReference type="Proteomes" id="UP000045782"/>
    </source>
</evidence>
<dbReference type="Pfam" id="PF00106">
    <property type="entry name" value="adh_short"/>
    <property type="match status" value="1"/>
</dbReference>
<dbReference type="SUPFAM" id="SSF51735">
    <property type="entry name" value="NAD(P)-binding Rossmann-fold domains"/>
    <property type="match status" value="1"/>
</dbReference>
<dbReference type="GO" id="GO:0016020">
    <property type="term" value="C:membrane"/>
    <property type="evidence" value="ECO:0007669"/>
    <property type="project" value="TreeGrafter"/>
</dbReference>
<name>A0A0U0ZTU3_9MYCO</name>
<gene>
    <name evidence="4" type="primary">ycdF_2</name>
    <name evidence="4" type="ORF">ERS075579_04313</name>
</gene>
<accession>A0A0U0ZTU3</accession>
<proteinExistence type="inferred from homology"/>
<dbReference type="PRINTS" id="PR00081">
    <property type="entry name" value="GDHRDH"/>
</dbReference>
<dbReference type="AlphaFoldDB" id="A0A0U0ZTU3"/>
<dbReference type="PANTHER" id="PTHR44196">
    <property type="entry name" value="DEHYDROGENASE/REDUCTASE SDR FAMILY MEMBER 7B"/>
    <property type="match status" value="1"/>
</dbReference>
<keyword evidence="2 4" id="KW-0560">Oxidoreductase</keyword>
<dbReference type="Proteomes" id="UP000045782">
    <property type="component" value="Unassembled WGS sequence"/>
</dbReference>
<dbReference type="PRINTS" id="PR00080">
    <property type="entry name" value="SDRFAMILY"/>
</dbReference>
<dbReference type="InterPro" id="IPR036291">
    <property type="entry name" value="NAD(P)-bd_dom_sf"/>
</dbReference>
<dbReference type="Gene3D" id="3.40.50.720">
    <property type="entry name" value="NAD(P)-binding Rossmann-like Domain"/>
    <property type="match status" value="1"/>
</dbReference>
<evidence type="ECO:0000256" key="3">
    <source>
        <dbReference type="RuleBase" id="RU000363"/>
    </source>
</evidence>
<evidence type="ECO:0000256" key="1">
    <source>
        <dbReference type="ARBA" id="ARBA00006484"/>
    </source>
</evidence>
<dbReference type="EMBL" id="CSWP01000010">
    <property type="protein sequence ID" value="CPV67936.1"/>
    <property type="molecule type" value="Genomic_DNA"/>
</dbReference>
<sequence length="290" mass="31064">MPVAVVTGAGSGIGRATAERFGRKGWTVVVSDINEATGAETVDRITRAGGSAVFRRLDVADLEDWRQFTDWVCEEHGIPDLLVNNAGILIAGGFLEQTGADWRRMIAINMMSPLVGSRLFVQRMVEAGARGHIANICSVGAFMPTPLAPSYVVAKQGAWFGTQALRAEFGKRGIGVSAICPGLIDTNLSANGTRSGVDETAGSSWTDKLNRGQHFFGRSPDHVAEAVERSMRWNLSTVPVGFEAWIGWFLYRLSPGLMRGALGIAQMSLAERAVDVSSRALTTLGIGGKR</sequence>
<organism evidence="4 5">
    <name type="scientific">Mycobacteroides abscessus</name>
    <dbReference type="NCBI Taxonomy" id="36809"/>
    <lineage>
        <taxon>Bacteria</taxon>
        <taxon>Bacillati</taxon>
        <taxon>Actinomycetota</taxon>
        <taxon>Actinomycetes</taxon>
        <taxon>Mycobacteriales</taxon>
        <taxon>Mycobacteriaceae</taxon>
        <taxon>Mycobacteroides</taxon>
    </lineage>
</organism>
<dbReference type="RefSeq" id="WP_005065169.1">
    <property type="nucleotide sequence ID" value="NZ_AP022621.1"/>
</dbReference>
<dbReference type="GO" id="GO:0047936">
    <property type="term" value="F:glucose 1-dehydrogenase [NAD(P)+] activity"/>
    <property type="evidence" value="ECO:0007669"/>
    <property type="project" value="UniProtKB-EC"/>
</dbReference>
<evidence type="ECO:0000313" key="4">
    <source>
        <dbReference type="EMBL" id="CPV67936.1"/>
    </source>
</evidence>
<protein>
    <submittedName>
        <fullName evidence="4">Putative oxidoreductase EphD</fullName>
        <ecNumber evidence="4">1.1.1.47</ecNumber>
    </submittedName>
</protein>
<dbReference type="EC" id="1.1.1.47" evidence="4"/>
<dbReference type="InterPro" id="IPR002347">
    <property type="entry name" value="SDR_fam"/>
</dbReference>